<dbReference type="Pfam" id="PF09512">
    <property type="entry name" value="ThiW"/>
    <property type="match status" value="1"/>
</dbReference>
<dbReference type="STRING" id="536227.Ccar_02855"/>
<protein>
    <submittedName>
        <fullName evidence="2">ThiW protein</fullName>
    </submittedName>
</protein>
<feature type="transmembrane region" description="Helical" evidence="1">
    <location>
        <begin position="95"/>
        <end position="123"/>
    </location>
</feature>
<dbReference type="AlphaFoldDB" id="C6PMS5"/>
<dbReference type="EMBL" id="ACVI01000001">
    <property type="protein sequence ID" value="EET89503.1"/>
    <property type="molecule type" value="Genomic_DNA"/>
</dbReference>
<dbReference type="eggNOG" id="COG4732">
    <property type="taxonomic scope" value="Bacteria"/>
</dbReference>
<proteinExistence type="predicted"/>
<feature type="transmembrane region" description="Helical" evidence="1">
    <location>
        <begin position="41"/>
        <end position="62"/>
    </location>
</feature>
<feature type="transmembrane region" description="Helical" evidence="1">
    <location>
        <begin position="12"/>
        <end position="29"/>
    </location>
</feature>
<reference evidence="2 3" key="1">
    <citation type="submission" date="2009-06" db="EMBL/GenBank/DDBJ databases">
        <title>The draft genome of Clostridium carboxidivorans P7.</title>
        <authorList>
            <consortium name="US DOE Joint Genome Institute (JGI-PGF)"/>
            <person name="Lucas S."/>
            <person name="Copeland A."/>
            <person name="Lapidus A."/>
            <person name="Glavina del Rio T."/>
            <person name="Tice H."/>
            <person name="Bruce D."/>
            <person name="Goodwin L."/>
            <person name="Pitluck S."/>
            <person name="Larimer F."/>
            <person name="Land M.L."/>
            <person name="Hauser L."/>
            <person name="Hemme C.L."/>
        </authorList>
    </citation>
    <scope>NUCLEOTIDE SEQUENCE [LARGE SCALE GENOMIC DNA]</scope>
    <source>
        <strain evidence="2 3">P7</strain>
    </source>
</reference>
<accession>C6PMS5</accession>
<name>C6PMS5_9CLOT</name>
<dbReference type="Gene3D" id="1.10.1760.20">
    <property type="match status" value="1"/>
</dbReference>
<evidence type="ECO:0000313" key="2">
    <source>
        <dbReference type="EMBL" id="EET89503.1"/>
    </source>
</evidence>
<dbReference type="Proteomes" id="UP000004198">
    <property type="component" value="Unassembled WGS sequence"/>
</dbReference>
<keyword evidence="1" id="KW-1133">Transmembrane helix</keyword>
<sequence>MERNSKLLKKLMLAMLIAMGVVISPILRIEGMCPMSSVINITCAVVLGPWYALLCAVCIGIIRMFLMGIPPLALTGAVFGAFLSGILYRASKNTLIFGVLGEVIGTGIIGAIVSAPIMTYFWGKKGLSLMFYVPLFFTATIIGGAIAFIFLGALSKNGMLIKIQKSVGGKSL</sequence>
<gene>
    <name evidence="2" type="ORF">CcarbDRAFT_0092</name>
</gene>
<organism evidence="2 3">
    <name type="scientific">Clostridium carboxidivorans P7</name>
    <dbReference type="NCBI Taxonomy" id="536227"/>
    <lineage>
        <taxon>Bacteria</taxon>
        <taxon>Bacillati</taxon>
        <taxon>Bacillota</taxon>
        <taxon>Clostridia</taxon>
        <taxon>Eubacteriales</taxon>
        <taxon>Clostridiaceae</taxon>
        <taxon>Clostridium</taxon>
    </lineage>
</organism>
<keyword evidence="3" id="KW-1185">Reference proteome</keyword>
<feature type="transmembrane region" description="Helical" evidence="1">
    <location>
        <begin position="68"/>
        <end position="88"/>
    </location>
</feature>
<keyword evidence="1" id="KW-0472">Membrane</keyword>
<dbReference type="InterPro" id="IPR012652">
    <property type="entry name" value="ThiW"/>
</dbReference>
<keyword evidence="1" id="KW-0812">Transmembrane</keyword>
<evidence type="ECO:0000256" key="1">
    <source>
        <dbReference type="SAM" id="Phobius"/>
    </source>
</evidence>
<feature type="transmembrane region" description="Helical" evidence="1">
    <location>
        <begin position="129"/>
        <end position="154"/>
    </location>
</feature>
<dbReference type="PIRSF" id="PIRSF024534">
    <property type="entry name" value="ThiW"/>
    <property type="match status" value="1"/>
</dbReference>
<evidence type="ECO:0000313" key="3">
    <source>
        <dbReference type="Proteomes" id="UP000004198"/>
    </source>
</evidence>
<comment type="caution">
    <text evidence="2">The sequence shown here is derived from an EMBL/GenBank/DDBJ whole genome shotgun (WGS) entry which is preliminary data.</text>
</comment>
<dbReference type="NCBIfam" id="TIGR02359">
    <property type="entry name" value="thiW"/>
    <property type="match status" value="1"/>
</dbReference>